<protein>
    <recommendedName>
        <fullName evidence="3">Large exoprotein involved in heme utilization or adhesion</fullName>
    </recommendedName>
</protein>
<evidence type="ECO:0008006" key="3">
    <source>
        <dbReference type="Google" id="ProtNLM"/>
    </source>
</evidence>
<reference evidence="1 2" key="1">
    <citation type="submission" date="2016-11" db="EMBL/GenBank/DDBJ databases">
        <authorList>
            <person name="Jaros S."/>
            <person name="Januszkiewicz K."/>
            <person name="Wedrychowicz H."/>
        </authorList>
    </citation>
    <scope>NUCLEOTIDE SEQUENCE [LARGE SCALE GENOMIC DNA]</scope>
    <source>
        <strain evidence="1 2">GAS242</strain>
    </source>
</reference>
<dbReference type="AlphaFoldDB" id="A0A1M5J0J4"/>
<evidence type="ECO:0000313" key="2">
    <source>
        <dbReference type="Proteomes" id="UP000190675"/>
    </source>
</evidence>
<gene>
    <name evidence="1" type="ORF">SAMN05444169_1923</name>
</gene>
<name>A0A1M5J0J4_9BRAD</name>
<sequence length="141" mass="13964">MTISARIMAFSADFTRSGASRWIFGAAVVAALAAPGATDARTARRGGGYDGIWNVLIITQAGRCDPAYSYPFQVSGGRISSAGAADVSGSVGAGGGVTVRISAGGSVATGSGRLGGSSGVGRWSARLSSGNCSGRWQATRG</sequence>
<dbReference type="Proteomes" id="UP000190675">
    <property type="component" value="Chromosome I"/>
</dbReference>
<dbReference type="RefSeq" id="WP_244567859.1">
    <property type="nucleotide sequence ID" value="NZ_LT670818.1"/>
</dbReference>
<accession>A0A1M5J0J4</accession>
<organism evidence="1 2">
    <name type="scientific">Bradyrhizobium erythrophlei</name>
    <dbReference type="NCBI Taxonomy" id="1437360"/>
    <lineage>
        <taxon>Bacteria</taxon>
        <taxon>Pseudomonadati</taxon>
        <taxon>Pseudomonadota</taxon>
        <taxon>Alphaproteobacteria</taxon>
        <taxon>Hyphomicrobiales</taxon>
        <taxon>Nitrobacteraceae</taxon>
        <taxon>Bradyrhizobium</taxon>
    </lineage>
</organism>
<proteinExistence type="predicted"/>
<dbReference type="EMBL" id="LT670818">
    <property type="protein sequence ID" value="SHG34041.1"/>
    <property type="molecule type" value="Genomic_DNA"/>
</dbReference>
<evidence type="ECO:0000313" key="1">
    <source>
        <dbReference type="EMBL" id="SHG34041.1"/>
    </source>
</evidence>